<dbReference type="EMBL" id="CAFZ01000389">
    <property type="protein sequence ID" value="CCA75037.1"/>
    <property type="molecule type" value="Genomic_DNA"/>
</dbReference>
<evidence type="ECO:0000256" key="7">
    <source>
        <dbReference type="ARBA" id="ARBA00023002"/>
    </source>
</evidence>
<evidence type="ECO:0000313" key="20">
    <source>
        <dbReference type="Proteomes" id="UP000007148"/>
    </source>
</evidence>
<dbReference type="AlphaFoldDB" id="G4TUP4"/>
<protein>
    <recommendedName>
        <fullName evidence="15">lytic cellulose monooxygenase (C4-dehydrogenating)</fullName>
        <ecNumber evidence="15">1.14.99.56</ecNumber>
    </recommendedName>
</protein>
<evidence type="ECO:0000256" key="4">
    <source>
        <dbReference type="ARBA" id="ARBA00022723"/>
    </source>
</evidence>
<evidence type="ECO:0000256" key="16">
    <source>
        <dbReference type="SAM" id="MobiDB-lite"/>
    </source>
</evidence>
<dbReference type="GO" id="GO:0046872">
    <property type="term" value="F:metal ion binding"/>
    <property type="evidence" value="ECO:0007669"/>
    <property type="project" value="UniProtKB-KW"/>
</dbReference>
<dbReference type="Proteomes" id="UP000007148">
    <property type="component" value="Unassembled WGS sequence"/>
</dbReference>
<evidence type="ECO:0000313" key="19">
    <source>
        <dbReference type="EMBL" id="CCA75037.1"/>
    </source>
</evidence>
<keyword evidence="7" id="KW-0560">Oxidoreductase</keyword>
<comment type="similarity">
    <text evidence="13">Belongs to the polysaccharide monooxygenase AA9 family.</text>
</comment>
<dbReference type="PANTHER" id="PTHR33353:SF10">
    <property type="entry name" value="ENDO-BETA-1,4-GLUCANASE D"/>
    <property type="match status" value="1"/>
</dbReference>
<dbReference type="GO" id="GO:0030245">
    <property type="term" value="P:cellulose catabolic process"/>
    <property type="evidence" value="ECO:0007669"/>
    <property type="project" value="UniProtKB-KW"/>
</dbReference>
<evidence type="ECO:0000256" key="11">
    <source>
        <dbReference type="ARBA" id="ARBA00023277"/>
    </source>
</evidence>
<feature type="chain" id="PRO_5003468810" description="lytic cellulose monooxygenase (C4-dehydrogenating)" evidence="17">
    <location>
        <begin position="20"/>
        <end position="306"/>
    </location>
</feature>
<evidence type="ECO:0000256" key="14">
    <source>
        <dbReference type="ARBA" id="ARBA00045077"/>
    </source>
</evidence>
<gene>
    <name evidence="19" type="ORF">PIIN_09022</name>
</gene>
<evidence type="ECO:0000256" key="10">
    <source>
        <dbReference type="ARBA" id="ARBA00023157"/>
    </source>
</evidence>
<dbReference type="InParanoid" id="G4TUP4"/>
<name>G4TUP4_SERID</name>
<dbReference type="EC" id="1.14.99.56" evidence="15"/>
<accession>G4TUP4</accession>
<comment type="caution">
    <text evidence="19">The sequence shown here is derived from an EMBL/GenBank/DDBJ whole genome shotgun (WGS) entry which is preliminary data.</text>
</comment>
<evidence type="ECO:0000256" key="9">
    <source>
        <dbReference type="ARBA" id="ARBA00023033"/>
    </source>
</evidence>
<reference evidence="19 20" key="1">
    <citation type="journal article" date="2011" name="PLoS Pathog.">
        <title>Endophytic Life Strategies Decoded by Genome and Transcriptome Analyses of the Mutualistic Root Symbiont Piriformospora indica.</title>
        <authorList>
            <person name="Zuccaro A."/>
            <person name="Lahrmann U."/>
            <person name="Guldener U."/>
            <person name="Langen G."/>
            <person name="Pfiffi S."/>
            <person name="Biedenkopf D."/>
            <person name="Wong P."/>
            <person name="Samans B."/>
            <person name="Grimm C."/>
            <person name="Basiewicz M."/>
            <person name="Murat C."/>
            <person name="Martin F."/>
            <person name="Kogel K.H."/>
        </authorList>
    </citation>
    <scope>NUCLEOTIDE SEQUENCE [LARGE SCALE GENOMIC DNA]</scope>
    <source>
        <strain evidence="19 20">DSM 11827</strain>
    </source>
</reference>
<dbReference type="STRING" id="1109443.G4TUP4"/>
<dbReference type="CDD" id="cd21175">
    <property type="entry name" value="LPMO_AA9"/>
    <property type="match status" value="1"/>
</dbReference>
<organism evidence="19 20">
    <name type="scientific">Serendipita indica (strain DSM 11827)</name>
    <name type="common">Root endophyte fungus</name>
    <name type="synonym">Piriformospora indica</name>
    <dbReference type="NCBI Taxonomy" id="1109443"/>
    <lineage>
        <taxon>Eukaryota</taxon>
        <taxon>Fungi</taxon>
        <taxon>Dikarya</taxon>
        <taxon>Basidiomycota</taxon>
        <taxon>Agaricomycotina</taxon>
        <taxon>Agaricomycetes</taxon>
        <taxon>Sebacinales</taxon>
        <taxon>Serendipitaceae</taxon>
        <taxon>Serendipita</taxon>
    </lineage>
</organism>
<feature type="signal peptide" evidence="17">
    <location>
        <begin position="1"/>
        <end position="19"/>
    </location>
</feature>
<dbReference type="Pfam" id="PF03443">
    <property type="entry name" value="AA9"/>
    <property type="match status" value="1"/>
</dbReference>
<evidence type="ECO:0000256" key="12">
    <source>
        <dbReference type="ARBA" id="ARBA00023326"/>
    </source>
</evidence>
<dbReference type="PANTHER" id="PTHR33353">
    <property type="entry name" value="PUTATIVE (AFU_ORTHOLOGUE AFUA_1G12560)-RELATED"/>
    <property type="match status" value="1"/>
</dbReference>
<feature type="domain" description="Auxiliary Activity family 9 catalytic" evidence="18">
    <location>
        <begin position="20"/>
        <end position="237"/>
    </location>
</feature>
<keyword evidence="5 17" id="KW-0732">Signal</keyword>
<comment type="catalytic activity">
    <reaction evidence="14">
        <text>[(1-&gt;4)-beta-D-glucosyl]n+m + reduced acceptor + O2 = 4-dehydro-beta-D-glucosyl-[(1-&gt;4)-beta-D-glucosyl]n-1 + [(1-&gt;4)-beta-D-glucosyl]m + acceptor + H2O.</text>
        <dbReference type="EC" id="1.14.99.56"/>
    </reaction>
</comment>
<keyword evidence="11" id="KW-0119">Carbohydrate metabolism</keyword>
<dbReference type="GO" id="GO:0004497">
    <property type="term" value="F:monooxygenase activity"/>
    <property type="evidence" value="ECO:0007669"/>
    <property type="project" value="UniProtKB-KW"/>
</dbReference>
<feature type="compositionally biased region" description="Low complexity" evidence="16">
    <location>
        <begin position="256"/>
        <end position="292"/>
    </location>
</feature>
<sequence length="306" mass="31693">MVLFASTLLASLAVPLVHAHGQVRWFITSTTTYPAADAYASSPNPNSPIRKLNTYGPAAPFTGADITCGPGGNNPAAVIAPVVAGSTVTFDWGTWTSSHPAFVGPVMTYIAACPNGCMNFKGDTGNVWVKIQQDGFNAARTPQWAEQLIEAGGQSGHGTWSVTIPSTLPDGEYILRHEIPWCGLGFAVLNGAQFYPNCVQIKITGGGNVGLPSGVAFPGAYQPTDPGIYLQLYTVTTTNPAYTIPGGPILYPPNGTTTTSTVVTSTSTRTTSRSTASTSSTRTTSSSSSATTPGATPYGQCGGMGW</sequence>
<keyword evidence="10" id="KW-1015">Disulfide bond</keyword>
<comment type="subcellular location">
    <subcellularLocation>
        <location evidence="2">Secreted</location>
    </subcellularLocation>
</comment>
<evidence type="ECO:0000256" key="1">
    <source>
        <dbReference type="ARBA" id="ARBA00001973"/>
    </source>
</evidence>
<proteinExistence type="inferred from homology"/>
<keyword evidence="4" id="KW-0479">Metal-binding</keyword>
<evidence type="ECO:0000256" key="2">
    <source>
        <dbReference type="ARBA" id="ARBA00004613"/>
    </source>
</evidence>
<evidence type="ECO:0000256" key="8">
    <source>
        <dbReference type="ARBA" id="ARBA00023008"/>
    </source>
</evidence>
<keyword evidence="9" id="KW-0503">Monooxygenase</keyword>
<keyword evidence="8" id="KW-0186">Copper</keyword>
<dbReference type="eggNOG" id="ENOG502R5AB">
    <property type="taxonomic scope" value="Eukaryota"/>
</dbReference>
<keyword evidence="12" id="KW-0624">Polysaccharide degradation</keyword>
<evidence type="ECO:0000256" key="15">
    <source>
        <dbReference type="ARBA" id="ARBA00047174"/>
    </source>
</evidence>
<dbReference type="OMA" id="YLAWQVG"/>
<dbReference type="InterPro" id="IPR049892">
    <property type="entry name" value="AA9"/>
</dbReference>
<keyword evidence="3" id="KW-0964">Secreted</keyword>
<evidence type="ECO:0000256" key="5">
    <source>
        <dbReference type="ARBA" id="ARBA00022729"/>
    </source>
</evidence>
<feature type="region of interest" description="Disordered" evidence="16">
    <location>
        <begin position="253"/>
        <end position="306"/>
    </location>
</feature>
<evidence type="ECO:0000256" key="17">
    <source>
        <dbReference type="SAM" id="SignalP"/>
    </source>
</evidence>
<keyword evidence="6" id="KW-0136">Cellulose degradation</keyword>
<evidence type="ECO:0000256" key="6">
    <source>
        <dbReference type="ARBA" id="ARBA00023001"/>
    </source>
</evidence>
<dbReference type="Gene3D" id="2.70.50.70">
    <property type="match status" value="1"/>
</dbReference>
<dbReference type="OrthoDB" id="4849160at2759"/>
<dbReference type="InterPro" id="IPR005103">
    <property type="entry name" value="AA9_LPMO"/>
</dbReference>
<keyword evidence="20" id="KW-1185">Reference proteome</keyword>
<evidence type="ECO:0000259" key="18">
    <source>
        <dbReference type="Pfam" id="PF03443"/>
    </source>
</evidence>
<dbReference type="GO" id="GO:0005576">
    <property type="term" value="C:extracellular region"/>
    <property type="evidence" value="ECO:0007669"/>
    <property type="project" value="UniProtKB-SubCell"/>
</dbReference>
<evidence type="ECO:0000256" key="13">
    <source>
        <dbReference type="ARBA" id="ARBA00044502"/>
    </source>
</evidence>
<comment type="cofactor">
    <cofactor evidence="1">
        <name>Cu(2+)</name>
        <dbReference type="ChEBI" id="CHEBI:29036"/>
    </cofactor>
</comment>
<dbReference type="HOGENOM" id="CLU_031730_1_1_1"/>
<evidence type="ECO:0000256" key="3">
    <source>
        <dbReference type="ARBA" id="ARBA00022525"/>
    </source>
</evidence>